<evidence type="ECO:0000256" key="1">
    <source>
        <dbReference type="SAM" id="MobiDB-lite"/>
    </source>
</evidence>
<organism evidence="3 4">
    <name type="scientific">Mycetocola lacteus</name>
    <dbReference type="NCBI Taxonomy" id="76637"/>
    <lineage>
        <taxon>Bacteria</taxon>
        <taxon>Bacillati</taxon>
        <taxon>Actinomycetota</taxon>
        <taxon>Actinomycetes</taxon>
        <taxon>Micrococcales</taxon>
        <taxon>Microbacteriaceae</taxon>
        <taxon>Mycetocola</taxon>
    </lineage>
</organism>
<evidence type="ECO:0000256" key="2">
    <source>
        <dbReference type="SAM" id="Phobius"/>
    </source>
</evidence>
<accession>A0A3L7AJ55</accession>
<feature type="transmembrane region" description="Helical" evidence="2">
    <location>
        <begin position="69"/>
        <end position="88"/>
    </location>
</feature>
<proteinExistence type="predicted"/>
<dbReference type="EMBL" id="RCUY01000013">
    <property type="protein sequence ID" value="RLP80247.1"/>
    <property type="molecule type" value="Genomic_DNA"/>
</dbReference>
<dbReference type="AlphaFoldDB" id="A0A3L7AJ55"/>
<sequence>MRETSWRSIDAPPEIPAPPRPPGSITAGFLTGLGGFLGSRSPILPTVVFALIMLSSSLASLWLTGNSVPGVPIGLVLAWGFLALYPRIRKRDQALIERRDRERDQADRVDRNSVEPKPPVVP</sequence>
<dbReference type="Proteomes" id="UP000269438">
    <property type="component" value="Unassembled WGS sequence"/>
</dbReference>
<comment type="caution">
    <text evidence="3">The sequence shown here is derived from an EMBL/GenBank/DDBJ whole genome shotgun (WGS) entry which is preliminary data.</text>
</comment>
<evidence type="ECO:0000313" key="4">
    <source>
        <dbReference type="Proteomes" id="UP000269438"/>
    </source>
</evidence>
<gene>
    <name evidence="3" type="ORF">D9V34_14375</name>
</gene>
<keyword evidence="2" id="KW-0472">Membrane</keyword>
<evidence type="ECO:0000313" key="3">
    <source>
        <dbReference type="EMBL" id="RLP80247.1"/>
    </source>
</evidence>
<keyword evidence="4" id="KW-1185">Reference proteome</keyword>
<dbReference type="OrthoDB" id="9957057at2"/>
<name>A0A3L7AJ55_9MICO</name>
<reference evidence="3 4" key="1">
    <citation type="submission" date="2018-10" db="EMBL/GenBank/DDBJ databases">
        <authorList>
            <person name="Li J."/>
        </authorList>
    </citation>
    <scope>NUCLEOTIDE SEQUENCE [LARGE SCALE GENOMIC DNA]</scope>
    <source>
        <strain evidence="3 4">JCM 11654</strain>
    </source>
</reference>
<feature type="transmembrane region" description="Helical" evidence="2">
    <location>
        <begin position="43"/>
        <end position="63"/>
    </location>
</feature>
<protein>
    <submittedName>
        <fullName evidence="3">Uncharacterized protein</fullName>
    </submittedName>
</protein>
<dbReference type="RefSeq" id="WP_121689184.1">
    <property type="nucleotide sequence ID" value="NZ_RCUY01000013.1"/>
</dbReference>
<feature type="compositionally biased region" description="Pro residues" evidence="1">
    <location>
        <begin position="13"/>
        <end position="22"/>
    </location>
</feature>
<feature type="region of interest" description="Disordered" evidence="1">
    <location>
        <begin position="1"/>
        <end position="23"/>
    </location>
</feature>
<feature type="compositionally biased region" description="Basic and acidic residues" evidence="1">
    <location>
        <begin position="96"/>
        <end position="114"/>
    </location>
</feature>
<keyword evidence="2" id="KW-0812">Transmembrane</keyword>
<feature type="region of interest" description="Disordered" evidence="1">
    <location>
        <begin position="96"/>
        <end position="122"/>
    </location>
</feature>
<keyword evidence="2" id="KW-1133">Transmembrane helix</keyword>